<feature type="domain" description="G-protein coupled receptors family 3 profile" evidence="19">
    <location>
        <begin position="381"/>
        <end position="647"/>
    </location>
</feature>
<dbReference type="EnsemblMetazoa" id="XM_030993599">
    <property type="protein sequence ID" value="XP_030849459"/>
    <property type="gene ID" value="LOC576813"/>
</dbReference>
<dbReference type="GO" id="GO:0004965">
    <property type="term" value="F:G protein-coupled GABA receptor activity"/>
    <property type="evidence" value="ECO:0000318"/>
    <property type="project" value="GO_Central"/>
</dbReference>
<dbReference type="OMA" id="HEMDNIG"/>
<dbReference type="RefSeq" id="XP_030849459.1">
    <property type="nucleotide sequence ID" value="XM_030993599.1"/>
</dbReference>
<feature type="transmembrane region" description="Helical" evidence="18">
    <location>
        <begin position="589"/>
        <end position="606"/>
    </location>
</feature>
<dbReference type="InterPro" id="IPR017979">
    <property type="entry name" value="GPCR_3_CS"/>
</dbReference>
<dbReference type="InterPro" id="IPR017978">
    <property type="entry name" value="GPCR_3_C"/>
</dbReference>
<evidence type="ECO:0000256" key="4">
    <source>
        <dbReference type="ARBA" id="ARBA00022692"/>
    </source>
</evidence>
<dbReference type="CDD" id="cd06366">
    <property type="entry name" value="PBP1_GABAb_receptor"/>
    <property type="match status" value="1"/>
</dbReference>
<sequence length="950" mass="106219">MECDMATGLKAFFESLARPPRKFMVFGGACPSVTSPIATSVHWWNLVQLSYADTTPSLSQRDKYPHFFRTVPSQNDLGAARVKLFQLFNWTKIATLHQDYPRFSYAQSKQVKMAEENGITTIVEATFADNPRPALDQLKEKGARIVMGFFDEHMARRVFCEVYRAKMYGARHVWILPEYQSEWWKKHVNDTACTGDQIGQALKGYIATDILTLSANEEQTISGRTPLEYKALYDATRNGDYSDYHGYAYDGIWVMALAINHVIKMFEKENNLDAFFDFKYDDQKMLDHFSKAMNETNFPGVTGVVQFREGERLGCTMHKQLQDGEMVKVAEYYAITDSLNLSSGSENKFKWEGHGPPSDVQMLEILNLRVSKIVFAVLTTIATAGIIMAVYFLIFNMKSRNQRFIKMSSPFLNNLIIMGGILTYGSIFLLGLDHGMVGDNSFKAVCTARGWFLCIGFTLAFGAMFSKTWRVHRIFTNIKMKKKVIRDNQLYAIVGVMLVVDLIILITWQVVDPVEPREVRLDERQDPNGRDVILIPVMLNCKSQRTMIWLSIIYIYKGVLMIFGLFLAWETRHVSIPALNDSKYIGMSVYNVVIMCVLGVSLSFVITDNPNASYGLVSTFILFCTTITLCLVFGPKVIELRINPNANERIRVVGTLDKSRTCSTNAGTMDSECKLRGLAMEKNELAKKLSDQTKIVKDLETEYTKVAPEDAPLLFSDEWSSGLENSTMSARSRAESNKTATSPVSVTFNVHSSKINHTKEAVVTPQVTSSLSTAQPLIPRWSEEVPDDDDDDEHDPDGMDLYANFGGVYIGPPDKNEDPLTDPLTSDITSAGNTNSLDTMCTDGIAEFHRPFDDVMGYNDSMDIGLIDTHVPIHPGGVIDKLSPVQSVNEKLSSSGSVNDTFGMNDILSSNSSMNDTFSGLNNKTSSNCSVSNGGNTPTVPIYKYSSLLD</sequence>
<evidence type="ECO:0000256" key="18">
    <source>
        <dbReference type="SAM" id="Phobius"/>
    </source>
</evidence>
<dbReference type="GO" id="GO:0038039">
    <property type="term" value="C:G protein-coupled receptor heterodimeric complex"/>
    <property type="evidence" value="ECO:0000318"/>
    <property type="project" value="GO_Central"/>
</dbReference>
<dbReference type="Pfam" id="PF01094">
    <property type="entry name" value="ANF_receptor"/>
    <property type="match status" value="1"/>
</dbReference>
<dbReference type="FunCoup" id="A0A7M7PC23">
    <property type="interactions" value="169"/>
</dbReference>
<evidence type="ECO:0000256" key="16">
    <source>
        <dbReference type="ARBA" id="ARBA00034104"/>
    </source>
</evidence>
<evidence type="ECO:0000313" key="20">
    <source>
        <dbReference type="EnsemblMetazoa" id="XP_030849459"/>
    </source>
</evidence>
<keyword evidence="4 18" id="KW-0812">Transmembrane</keyword>
<keyword evidence="9" id="KW-0175">Coiled coil</keyword>
<evidence type="ECO:0000256" key="7">
    <source>
        <dbReference type="ARBA" id="ARBA00023018"/>
    </source>
</evidence>
<keyword evidence="21" id="KW-1185">Reference proteome</keyword>
<evidence type="ECO:0000256" key="6">
    <source>
        <dbReference type="ARBA" id="ARBA00022989"/>
    </source>
</evidence>
<accession>A0A7M7PC23</accession>
<dbReference type="InterPro" id="IPR001828">
    <property type="entry name" value="ANF_lig-bd_rcpt"/>
</dbReference>
<evidence type="ECO:0000256" key="14">
    <source>
        <dbReference type="ARBA" id="ARBA00023224"/>
    </source>
</evidence>
<keyword evidence="14" id="KW-0807">Transducer</keyword>
<dbReference type="Proteomes" id="UP000007110">
    <property type="component" value="Unassembled WGS sequence"/>
</dbReference>
<dbReference type="PRINTS" id="PR01177">
    <property type="entry name" value="GABAB1RECPTR"/>
</dbReference>
<feature type="region of interest" description="Disordered" evidence="17">
    <location>
        <begin position="759"/>
        <end position="796"/>
    </location>
</feature>
<keyword evidence="12" id="KW-0675">Receptor</keyword>
<dbReference type="SUPFAM" id="SSF53822">
    <property type="entry name" value="Periplasmic binding protein-like I"/>
    <property type="match status" value="1"/>
</dbReference>
<evidence type="ECO:0000256" key="10">
    <source>
        <dbReference type="ARBA" id="ARBA00023136"/>
    </source>
</evidence>
<feature type="compositionally biased region" description="Polar residues" evidence="17">
    <location>
        <begin position="765"/>
        <end position="775"/>
    </location>
</feature>
<keyword evidence="5" id="KW-0732">Signal</keyword>
<evidence type="ECO:0000256" key="9">
    <source>
        <dbReference type="ARBA" id="ARBA00023054"/>
    </source>
</evidence>
<evidence type="ECO:0000256" key="5">
    <source>
        <dbReference type="ARBA" id="ARBA00022729"/>
    </source>
</evidence>
<comment type="similarity">
    <text evidence="1">Belongs to the G-protein coupled receptor 3 family. GABA-B receptor subfamily.</text>
</comment>
<reference evidence="21" key="1">
    <citation type="submission" date="2015-02" db="EMBL/GenBank/DDBJ databases">
        <title>Genome sequencing for Strongylocentrotus purpuratus.</title>
        <authorList>
            <person name="Murali S."/>
            <person name="Liu Y."/>
            <person name="Vee V."/>
            <person name="English A."/>
            <person name="Wang M."/>
            <person name="Skinner E."/>
            <person name="Han Y."/>
            <person name="Muzny D.M."/>
            <person name="Worley K.C."/>
            <person name="Gibbs R.A."/>
        </authorList>
    </citation>
    <scope>NUCLEOTIDE SEQUENCE</scope>
</reference>
<dbReference type="GO" id="GO:0007214">
    <property type="term" value="P:gamma-aminobutyric acid signaling pathway"/>
    <property type="evidence" value="ECO:0000318"/>
    <property type="project" value="GO_Central"/>
</dbReference>
<keyword evidence="8" id="KW-0297">G-protein coupled receptor</keyword>
<comment type="subcellular location">
    <subcellularLocation>
        <location evidence="16">Postsynaptic cell membrane</location>
        <topology evidence="16">Multi-pass membrane protein</topology>
    </subcellularLocation>
</comment>
<keyword evidence="6 18" id="KW-1133">Transmembrane helix</keyword>
<dbReference type="InterPro" id="IPR028082">
    <property type="entry name" value="Peripla_BP_I"/>
</dbReference>
<dbReference type="Gene3D" id="3.40.50.2300">
    <property type="match status" value="2"/>
</dbReference>
<evidence type="ECO:0000259" key="19">
    <source>
        <dbReference type="PROSITE" id="PS50259"/>
    </source>
</evidence>
<dbReference type="AlphaFoldDB" id="A0A7M7PC23"/>
<dbReference type="InterPro" id="IPR000337">
    <property type="entry name" value="GPCR_3"/>
</dbReference>
<dbReference type="InterPro" id="IPR002455">
    <property type="entry name" value="GPCR3_GABA-B"/>
</dbReference>
<dbReference type="KEGG" id="spu:576813"/>
<evidence type="ECO:0000313" key="21">
    <source>
        <dbReference type="Proteomes" id="UP000007110"/>
    </source>
</evidence>
<keyword evidence="3" id="KW-0597">Phosphoprotein</keyword>
<evidence type="ECO:0000256" key="17">
    <source>
        <dbReference type="SAM" id="MobiDB-lite"/>
    </source>
</evidence>
<dbReference type="PROSITE" id="PS00981">
    <property type="entry name" value="G_PROTEIN_RECEP_F3_3"/>
    <property type="match status" value="1"/>
</dbReference>
<feature type="transmembrane region" description="Helical" evidence="18">
    <location>
        <begin position="450"/>
        <end position="469"/>
    </location>
</feature>
<dbReference type="GO" id="GO:0045211">
    <property type="term" value="C:postsynaptic membrane"/>
    <property type="evidence" value="ECO:0007669"/>
    <property type="project" value="UniProtKB-SubCell"/>
</dbReference>
<name>A0A7M7PC23_STRPU</name>
<feature type="compositionally biased region" description="Acidic residues" evidence="17">
    <location>
        <begin position="784"/>
        <end position="795"/>
    </location>
</feature>
<keyword evidence="7" id="KW-0770">Synapse</keyword>
<keyword evidence="10 18" id="KW-0472">Membrane</keyword>
<keyword evidence="13" id="KW-0325">Glycoprotein</keyword>
<dbReference type="PRINTS" id="PR01176">
    <property type="entry name" value="GABABRECEPTR"/>
</dbReference>
<keyword evidence="11" id="KW-1015">Disulfide bond</keyword>
<dbReference type="PROSITE" id="PS50259">
    <property type="entry name" value="G_PROTEIN_RECEP_F3_4"/>
    <property type="match status" value="1"/>
</dbReference>
<evidence type="ECO:0000256" key="13">
    <source>
        <dbReference type="ARBA" id="ARBA00023180"/>
    </source>
</evidence>
<evidence type="ECO:0000256" key="15">
    <source>
        <dbReference type="ARBA" id="ARBA00023257"/>
    </source>
</evidence>
<dbReference type="InParanoid" id="A0A7M7PC23"/>
<evidence type="ECO:0000256" key="3">
    <source>
        <dbReference type="ARBA" id="ARBA00022553"/>
    </source>
</evidence>
<dbReference type="Pfam" id="PF00003">
    <property type="entry name" value="7tm_3"/>
    <property type="match status" value="1"/>
</dbReference>
<dbReference type="FunFam" id="3.40.50.2300:FF:000072">
    <property type="entry name" value="Gamma-aminobutyric acid type B receptor subunit 2"/>
    <property type="match status" value="2"/>
</dbReference>
<feature type="transmembrane region" description="Helical" evidence="18">
    <location>
        <begin position="411"/>
        <end position="430"/>
    </location>
</feature>
<evidence type="ECO:0000256" key="1">
    <source>
        <dbReference type="ARBA" id="ARBA00008991"/>
    </source>
</evidence>
<dbReference type="PANTHER" id="PTHR10519">
    <property type="entry name" value="GABA-B RECEPTOR"/>
    <property type="match status" value="1"/>
</dbReference>
<evidence type="ECO:0000256" key="8">
    <source>
        <dbReference type="ARBA" id="ARBA00023040"/>
    </source>
</evidence>
<evidence type="ECO:0000256" key="2">
    <source>
        <dbReference type="ARBA" id="ARBA00022475"/>
    </source>
</evidence>
<proteinExistence type="inferred from homology"/>
<feature type="transmembrane region" description="Helical" evidence="18">
    <location>
        <begin position="373"/>
        <end position="395"/>
    </location>
</feature>
<feature type="compositionally biased region" description="Polar residues" evidence="17">
    <location>
        <begin position="823"/>
        <end position="833"/>
    </location>
</feature>
<feature type="transmembrane region" description="Helical" evidence="18">
    <location>
        <begin position="490"/>
        <end position="511"/>
    </location>
</feature>
<reference evidence="20" key="2">
    <citation type="submission" date="2021-01" db="UniProtKB">
        <authorList>
            <consortium name="EnsemblMetazoa"/>
        </authorList>
    </citation>
    <scope>IDENTIFICATION</scope>
</reference>
<feature type="transmembrane region" description="Helical" evidence="18">
    <location>
        <begin position="547"/>
        <end position="569"/>
    </location>
</feature>
<dbReference type="GeneID" id="576813"/>
<evidence type="ECO:0000256" key="11">
    <source>
        <dbReference type="ARBA" id="ARBA00023157"/>
    </source>
</evidence>
<dbReference type="PANTHER" id="PTHR10519:SF74">
    <property type="entry name" value="GAMMA-AMINOBUTYRIC ACID TYPE B RECEPTOR SUBUNIT 2"/>
    <property type="match status" value="1"/>
</dbReference>
<evidence type="ECO:0000256" key="12">
    <source>
        <dbReference type="ARBA" id="ARBA00023170"/>
    </source>
</evidence>
<dbReference type="PRINTS" id="PR00248">
    <property type="entry name" value="GPCRMGR"/>
</dbReference>
<organism evidence="20 21">
    <name type="scientific">Strongylocentrotus purpuratus</name>
    <name type="common">Purple sea urchin</name>
    <dbReference type="NCBI Taxonomy" id="7668"/>
    <lineage>
        <taxon>Eukaryota</taxon>
        <taxon>Metazoa</taxon>
        <taxon>Echinodermata</taxon>
        <taxon>Eleutherozoa</taxon>
        <taxon>Echinozoa</taxon>
        <taxon>Echinoidea</taxon>
        <taxon>Euechinoidea</taxon>
        <taxon>Echinacea</taxon>
        <taxon>Camarodonta</taxon>
        <taxon>Echinidea</taxon>
        <taxon>Strongylocentrotidae</taxon>
        <taxon>Strongylocentrotus</taxon>
    </lineage>
</organism>
<keyword evidence="15" id="KW-0628">Postsynaptic cell membrane</keyword>
<dbReference type="CTD" id="9568"/>
<feature type="region of interest" description="Disordered" evidence="17">
    <location>
        <begin position="811"/>
        <end position="833"/>
    </location>
</feature>
<protein>
    <recommendedName>
        <fullName evidence="19">G-protein coupled receptors family 3 profile domain-containing protein</fullName>
    </recommendedName>
</protein>
<dbReference type="OrthoDB" id="2150267at2759"/>
<feature type="transmembrane region" description="Helical" evidence="18">
    <location>
        <begin position="612"/>
        <end position="633"/>
    </location>
</feature>
<keyword evidence="2" id="KW-1003">Cell membrane</keyword>